<gene>
    <name evidence="2" type="ORF">SORDD25_00897</name>
</gene>
<dbReference type="AlphaFoldDB" id="A0A139QYU9"/>
<evidence type="ECO:0000259" key="1">
    <source>
        <dbReference type="Pfam" id="PF00497"/>
    </source>
</evidence>
<evidence type="ECO:0000313" key="3">
    <source>
        <dbReference type="Proteomes" id="UP000071369"/>
    </source>
</evidence>
<name>A0A139QYU9_STROR</name>
<evidence type="ECO:0000313" key="2">
    <source>
        <dbReference type="EMBL" id="KXU07717.1"/>
    </source>
</evidence>
<organism evidence="2 3">
    <name type="scientific">Streptococcus oralis</name>
    <dbReference type="NCBI Taxonomy" id="1303"/>
    <lineage>
        <taxon>Bacteria</taxon>
        <taxon>Bacillati</taxon>
        <taxon>Bacillota</taxon>
        <taxon>Bacilli</taxon>
        <taxon>Lactobacillales</taxon>
        <taxon>Streptococcaceae</taxon>
        <taxon>Streptococcus</taxon>
    </lineage>
</organism>
<protein>
    <submittedName>
        <fullName evidence="2">Cysteine ABC transporter, substrate-binding protein</fullName>
    </submittedName>
</protein>
<dbReference type="PATRIC" id="fig|1303.86.peg.923"/>
<dbReference type="InterPro" id="IPR001638">
    <property type="entry name" value="Solute-binding_3/MltF_N"/>
</dbReference>
<dbReference type="Proteomes" id="UP000071369">
    <property type="component" value="Unassembled WGS sequence"/>
</dbReference>
<dbReference type="Gene3D" id="3.40.190.10">
    <property type="entry name" value="Periplasmic binding protein-like II"/>
    <property type="match status" value="1"/>
</dbReference>
<dbReference type="EMBL" id="LQZC01000009">
    <property type="protein sequence ID" value="KXU07717.1"/>
    <property type="molecule type" value="Genomic_DNA"/>
</dbReference>
<dbReference type="Pfam" id="PF00497">
    <property type="entry name" value="SBP_bac_3"/>
    <property type="match status" value="1"/>
</dbReference>
<comment type="caution">
    <text evidence="2">The sequence shown here is derived from an EMBL/GenBank/DDBJ whole genome shotgun (WGS) entry which is preliminary data.</text>
</comment>
<feature type="domain" description="Solute-binding protein family 3/N-terminal" evidence="1">
    <location>
        <begin position="3"/>
        <end position="60"/>
    </location>
</feature>
<accession>A0A139QYU9</accession>
<sequence length="61" mass="6940">MTIVVASANDVPPFDYKDKGNLTGFDIEALKVVDEKLNDYEIQFQRTAWESIFPGLDSSHY</sequence>
<reference evidence="2 3" key="1">
    <citation type="submission" date="2016-01" db="EMBL/GenBank/DDBJ databases">
        <title>Highly variable Streptococcus oralis are common among viridans streptococci isolated from primates.</title>
        <authorList>
            <person name="Denapaite D."/>
            <person name="Rieger M."/>
            <person name="Koendgen S."/>
            <person name="Brueckner R."/>
            <person name="Ochigava I."/>
            <person name="Kappeler P."/>
            <person name="Maetz-Rensing K."/>
            <person name="Leendertz F."/>
            <person name="Hakenbeck R."/>
        </authorList>
    </citation>
    <scope>NUCLEOTIDE SEQUENCE [LARGE SCALE GENOMIC DNA]</scope>
    <source>
        <strain evidence="2 3">DD25</strain>
    </source>
</reference>
<dbReference type="SUPFAM" id="SSF53850">
    <property type="entry name" value="Periplasmic binding protein-like II"/>
    <property type="match status" value="1"/>
</dbReference>
<proteinExistence type="predicted"/>